<evidence type="ECO:0008006" key="5">
    <source>
        <dbReference type="Google" id="ProtNLM"/>
    </source>
</evidence>
<keyword evidence="2" id="KW-0812">Transmembrane</keyword>
<feature type="transmembrane region" description="Helical" evidence="2">
    <location>
        <begin position="12"/>
        <end position="34"/>
    </location>
</feature>
<reference evidence="3" key="1">
    <citation type="submission" date="2022-06" db="EMBL/GenBank/DDBJ databases">
        <title>Sphingomonas sp. nov. isolated from rhizosphere soil of tomato.</title>
        <authorList>
            <person name="Dong H."/>
            <person name="Gao R."/>
        </authorList>
    </citation>
    <scope>NUCLEOTIDE SEQUENCE</scope>
    <source>
        <strain evidence="3">MMSM24</strain>
    </source>
</reference>
<evidence type="ECO:0000256" key="2">
    <source>
        <dbReference type="SAM" id="Phobius"/>
    </source>
</evidence>
<dbReference type="PROSITE" id="PS51257">
    <property type="entry name" value="PROKAR_LIPOPROTEIN"/>
    <property type="match status" value="1"/>
</dbReference>
<accession>A0AA41Z3W4</accession>
<dbReference type="SUPFAM" id="SSF57997">
    <property type="entry name" value="Tropomyosin"/>
    <property type="match status" value="1"/>
</dbReference>
<protein>
    <recommendedName>
        <fullName evidence="5">Lipoprotein</fullName>
    </recommendedName>
</protein>
<keyword evidence="2" id="KW-0472">Membrane</keyword>
<comment type="caution">
    <text evidence="3">The sequence shown here is derived from an EMBL/GenBank/DDBJ whole genome shotgun (WGS) entry which is preliminary data.</text>
</comment>
<dbReference type="EMBL" id="JANFAV010000001">
    <property type="protein sequence ID" value="MCW6533572.1"/>
    <property type="molecule type" value="Genomic_DNA"/>
</dbReference>
<evidence type="ECO:0000313" key="4">
    <source>
        <dbReference type="Proteomes" id="UP001165565"/>
    </source>
</evidence>
<keyword evidence="4" id="KW-1185">Reference proteome</keyword>
<organism evidence="3 4">
    <name type="scientific">Sphingomonas lycopersici</name>
    <dbReference type="NCBI Taxonomy" id="2951807"/>
    <lineage>
        <taxon>Bacteria</taxon>
        <taxon>Pseudomonadati</taxon>
        <taxon>Pseudomonadota</taxon>
        <taxon>Alphaproteobacteria</taxon>
        <taxon>Sphingomonadales</taxon>
        <taxon>Sphingomonadaceae</taxon>
        <taxon>Sphingomonas</taxon>
    </lineage>
</organism>
<keyword evidence="2" id="KW-1133">Transmembrane helix</keyword>
<sequence length="106" mass="11497">MEKAMSPSVTKLAPAVVIMVGALGLGGCATKGYVRDQIAPLNQRMDALEAKLHDTDATAKQALSEAQAAGQAAQNNGQRLDQLNARVDGIEQRMRENENRRKRPRN</sequence>
<name>A0AA41Z3W4_9SPHN</name>
<gene>
    <name evidence="3" type="ORF">NEE01_02100</name>
</gene>
<evidence type="ECO:0000256" key="1">
    <source>
        <dbReference type="SAM" id="MobiDB-lite"/>
    </source>
</evidence>
<feature type="compositionally biased region" description="Basic and acidic residues" evidence="1">
    <location>
        <begin position="88"/>
        <end position="99"/>
    </location>
</feature>
<evidence type="ECO:0000313" key="3">
    <source>
        <dbReference type="EMBL" id="MCW6533572.1"/>
    </source>
</evidence>
<dbReference type="Proteomes" id="UP001165565">
    <property type="component" value="Unassembled WGS sequence"/>
</dbReference>
<feature type="compositionally biased region" description="Low complexity" evidence="1">
    <location>
        <begin position="66"/>
        <end position="78"/>
    </location>
</feature>
<dbReference type="AlphaFoldDB" id="A0AA41Z3W4"/>
<feature type="region of interest" description="Disordered" evidence="1">
    <location>
        <begin position="62"/>
        <end position="106"/>
    </location>
</feature>
<proteinExistence type="predicted"/>